<organism evidence="1 2">
    <name type="scientific">Flavobacterium jejuense</name>
    <dbReference type="NCBI Taxonomy" id="1544455"/>
    <lineage>
        <taxon>Bacteria</taxon>
        <taxon>Pseudomonadati</taxon>
        <taxon>Bacteroidota</taxon>
        <taxon>Flavobacteriia</taxon>
        <taxon>Flavobacteriales</taxon>
        <taxon>Flavobacteriaceae</taxon>
        <taxon>Flavobacterium</taxon>
    </lineage>
</organism>
<protein>
    <recommendedName>
        <fullName evidence="3">Tail sheath protein C-terminal domain-containing protein</fullName>
    </recommendedName>
</protein>
<dbReference type="Pfam" id="PF10758">
    <property type="entry name" value="DUF2586"/>
    <property type="match status" value="1"/>
</dbReference>
<dbReference type="Proteomes" id="UP000817854">
    <property type="component" value="Unassembled WGS sequence"/>
</dbReference>
<reference evidence="1" key="1">
    <citation type="submission" date="2019-05" db="EMBL/GenBank/DDBJ databases">
        <authorList>
            <person name="Lianzixin W."/>
        </authorList>
    </citation>
    <scope>NUCLEOTIDE SEQUENCE</scope>
    <source>
        <strain evidence="1">EC11</strain>
    </source>
</reference>
<evidence type="ECO:0000313" key="1">
    <source>
        <dbReference type="EMBL" id="NHN26760.1"/>
    </source>
</evidence>
<dbReference type="InterPro" id="IPR019694">
    <property type="entry name" value="Phage_HP1_Orf23"/>
</dbReference>
<dbReference type="RefSeq" id="WP_140963081.1">
    <property type="nucleotide sequence ID" value="NZ_VEVQ02000009.1"/>
</dbReference>
<proteinExistence type="predicted"/>
<dbReference type="EMBL" id="VEVQ02000009">
    <property type="protein sequence ID" value="NHN26760.1"/>
    <property type="molecule type" value="Genomic_DNA"/>
</dbReference>
<sequence>MSLPNIKFNISKNGLGLLQAAIEKTPGLIITGVTVVGTNKVTEGSVYQIFSLEEAVTLGIEEANANAFAYKHIKAFYDVALKGAELWFMVVPAMVTLQDMAELTNEYATKLLTTSAGAVNILGFLKQSGVGETITDGLDEDVHLAVPKVQALCEDFALRYYPVRAILSGNKFSGVVADLKDYELQTYNKVAILIANNDASSEASIGLALGRMASIPSQRKISRVKDGSVEDSFAYFTNGEPVETLNTAWDAISDKKYIFLRNFARRSGYYFTGDTTLTASNDDFNSLARGHVMDEAVLIAYNVLVEELSDEVPVTSSGTIQPAIIKGWQNAIEREITDLMVETGKLSAVKALIDETQDVLTTNNVNIDLQLLPVGYSDFITVNIGFTTTIE</sequence>
<keyword evidence="2" id="KW-1185">Reference proteome</keyword>
<name>A0ABX0IYG0_9FLAO</name>
<gene>
    <name evidence="1" type="ORF">FIA58_013830</name>
</gene>
<accession>A0ABX0IYG0</accession>
<reference evidence="1" key="2">
    <citation type="submission" date="2020-02" db="EMBL/GenBank/DDBJ databases">
        <title>Flavobacterium profundi sp. nov., isolated from a deep-sea seamount.</title>
        <authorList>
            <person name="Zhang D.-C."/>
        </authorList>
    </citation>
    <scope>NUCLEOTIDE SEQUENCE</scope>
    <source>
        <strain evidence="1">EC11</strain>
    </source>
</reference>
<evidence type="ECO:0000313" key="2">
    <source>
        <dbReference type="Proteomes" id="UP000817854"/>
    </source>
</evidence>
<comment type="caution">
    <text evidence="1">The sequence shown here is derived from an EMBL/GenBank/DDBJ whole genome shotgun (WGS) entry which is preliminary data.</text>
</comment>
<evidence type="ECO:0008006" key="3">
    <source>
        <dbReference type="Google" id="ProtNLM"/>
    </source>
</evidence>